<keyword evidence="5" id="KW-0560">Oxidoreductase</keyword>
<dbReference type="GO" id="GO:0050660">
    <property type="term" value="F:flavin adenine dinucleotide binding"/>
    <property type="evidence" value="ECO:0007669"/>
    <property type="project" value="InterPro"/>
</dbReference>
<dbReference type="RefSeq" id="WP_120762112.1">
    <property type="nucleotide sequence ID" value="NZ_CP032630.1"/>
</dbReference>
<evidence type="ECO:0000256" key="5">
    <source>
        <dbReference type="ARBA" id="ARBA00023002"/>
    </source>
</evidence>
<protein>
    <recommendedName>
        <fullName evidence="10">Dibenzothiophene monooxygenase</fullName>
        <ecNumber evidence="9">1.14.14.21</ecNumber>
    </recommendedName>
</protein>
<evidence type="ECO:0000259" key="15">
    <source>
        <dbReference type="Pfam" id="PF02770"/>
    </source>
</evidence>
<evidence type="ECO:0000256" key="7">
    <source>
        <dbReference type="ARBA" id="ARBA00034307"/>
    </source>
</evidence>
<dbReference type="KEGG" id="lyd:D7I47_05505"/>
<comment type="catalytic activity">
    <reaction evidence="11">
        <text>dibenzothiophene + FMNH2 + O2 = dibenzothiophene 5-oxide + FMN + H2O + H(+)</text>
        <dbReference type="Rhea" id="RHEA:49076"/>
        <dbReference type="ChEBI" id="CHEBI:15377"/>
        <dbReference type="ChEBI" id="CHEBI:15378"/>
        <dbReference type="ChEBI" id="CHEBI:15379"/>
        <dbReference type="ChEBI" id="CHEBI:23681"/>
        <dbReference type="ChEBI" id="CHEBI:23683"/>
        <dbReference type="ChEBI" id="CHEBI:57618"/>
        <dbReference type="ChEBI" id="CHEBI:58210"/>
    </reaction>
</comment>
<evidence type="ECO:0000256" key="1">
    <source>
        <dbReference type="ARBA" id="ARBA00004496"/>
    </source>
</evidence>
<evidence type="ECO:0000256" key="2">
    <source>
        <dbReference type="ARBA" id="ARBA00022630"/>
    </source>
</evidence>
<dbReference type="InterPro" id="IPR046373">
    <property type="entry name" value="Acyl-CoA_Oxase/DH_mid-dom_sf"/>
</dbReference>
<dbReference type="EMBL" id="CP032630">
    <property type="protein sequence ID" value="AYF97763.1"/>
    <property type="molecule type" value="Genomic_DNA"/>
</dbReference>
<name>A0A387B5S9_9MICO</name>
<comment type="catalytic activity">
    <reaction evidence="12">
        <text>dibenzothiophene 5-oxide + FMNH2 + O2 = dibenzothiophene 5,5-dioxide + FMN + H2O + H(+)</text>
        <dbReference type="Rhea" id="RHEA:49080"/>
        <dbReference type="ChEBI" id="CHEBI:15377"/>
        <dbReference type="ChEBI" id="CHEBI:15378"/>
        <dbReference type="ChEBI" id="CHEBI:15379"/>
        <dbReference type="ChEBI" id="CHEBI:23683"/>
        <dbReference type="ChEBI" id="CHEBI:57618"/>
        <dbReference type="ChEBI" id="CHEBI:58210"/>
        <dbReference type="ChEBI" id="CHEBI:90356"/>
    </reaction>
</comment>
<dbReference type="InterPro" id="IPR036250">
    <property type="entry name" value="AcylCo_DH-like_C"/>
</dbReference>
<evidence type="ECO:0000256" key="3">
    <source>
        <dbReference type="ARBA" id="ARBA00022643"/>
    </source>
</evidence>
<dbReference type="Pfam" id="PF02770">
    <property type="entry name" value="Acyl-CoA_dh_M"/>
    <property type="match status" value="1"/>
</dbReference>
<dbReference type="Pfam" id="PF08028">
    <property type="entry name" value="Acyl-CoA_dh_2"/>
    <property type="match status" value="1"/>
</dbReference>
<proteinExistence type="inferred from homology"/>
<comment type="subcellular location">
    <subcellularLocation>
        <location evidence="1">Cytoplasm</location>
    </subcellularLocation>
</comment>
<dbReference type="Gene3D" id="2.40.110.10">
    <property type="entry name" value="Butyryl-CoA Dehydrogenase, subunit A, domain 2"/>
    <property type="match status" value="1"/>
</dbReference>
<feature type="domain" description="Acyl-CoA oxidase/dehydrogenase middle" evidence="15">
    <location>
        <begin position="163"/>
        <end position="239"/>
    </location>
</feature>
<dbReference type="InterPro" id="IPR013107">
    <property type="entry name" value="Acyl-CoA_DH_C"/>
</dbReference>
<dbReference type="Proteomes" id="UP000278886">
    <property type="component" value="Chromosome"/>
</dbReference>
<dbReference type="Pfam" id="PF02771">
    <property type="entry name" value="Acyl-CoA_dh_N"/>
    <property type="match status" value="1"/>
</dbReference>
<dbReference type="InterPro" id="IPR013786">
    <property type="entry name" value="AcylCoA_DH/ox_N"/>
</dbReference>
<dbReference type="PANTHER" id="PTHR43884:SF12">
    <property type="entry name" value="ISOVALERYL-COA DEHYDROGENASE, MITOCHONDRIAL-RELATED"/>
    <property type="match status" value="1"/>
</dbReference>
<evidence type="ECO:0000256" key="12">
    <source>
        <dbReference type="ARBA" id="ARBA00048445"/>
    </source>
</evidence>
<evidence type="ECO:0000256" key="8">
    <source>
        <dbReference type="ARBA" id="ARBA00034317"/>
    </source>
</evidence>
<dbReference type="GO" id="GO:0004497">
    <property type="term" value="F:monooxygenase activity"/>
    <property type="evidence" value="ECO:0007669"/>
    <property type="project" value="UniProtKB-KW"/>
</dbReference>
<evidence type="ECO:0000256" key="11">
    <source>
        <dbReference type="ARBA" id="ARBA00047859"/>
    </source>
</evidence>
<comment type="similarity">
    <text evidence="8">Belongs to the DszC flavin monooxygenase family.</text>
</comment>
<feature type="compositionally biased region" description="Low complexity" evidence="14">
    <location>
        <begin position="1"/>
        <end position="30"/>
    </location>
</feature>
<dbReference type="Gene3D" id="1.10.540.10">
    <property type="entry name" value="Acyl-CoA dehydrogenase/oxidase, N-terminal domain"/>
    <property type="match status" value="1"/>
</dbReference>
<evidence type="ECO:0000313" key="19">
    <source>
        <dbReference type="Proteomes" id="UP000278886"/>
    </source>
</evidence>
<dbReference type="OrthoDB" id="571684at2"/>
<comment type="pathway">
    <text evidence="7">Sulfur metabolism; dibenzothiophene degradation.</text>
</comment>
<evidence type="ECO:0000256" key="6">
    <source>
        <dbReference type="ARBA" id="ARBA00023033"/>
    </source>
</evidence>
<keyword evidence="4" id="KW-0547">Nucleotide-binding</keyword>
<comment type="catalytic activity">
    <reaction evidence="13">
        <text>dibenzothiophene + 2 FMNH2 + 2 O2 = dibenzothiophene 5,5-dioxide + 2 FMN + 2 H2O + 2 H(+)</text>
        <dbReference type="Rhea" id="RHEA:49072"/>
        <dbReference type="ChEBI" id="CHEBI:15377"/>
        <dbReference type="ChEBI" id="CHEBI:15378"/>
        <dbReference type="ChEBI" id="CHEBI:15379"/>
        <dbReference type="ChEBI" id="CHEBI:23681"/>
        <dbReference type="ChEBI" id="CHEBI:57618"/>
        <dbReference type="ChEBI" id="CHEBI:58210"/>
        <dbReference type="ChEBI" id="CHEBI:90356"/>
        <dbReference type="EC" id="1.14.14.21"/>
    </reaction>
</comment>
<evidence type="ECO:0000256" key="9">
    <source>
        <dbReference type="ARBA" id="ARBA00034328"/>
    </source>
</evidence>
<accession>A0A387B5S9</accession>
<dbReference type="PANTHER" id="PTHR43884">
    <property type="entry name" value="ACYL-COA DEHYDROGENASE"/>
    <property type="match status" value="1"/>
</dbReference>
<dbReference type="GO" id="GO:0005737">
    <property type="term" value="C:cytoplasm"/>
    <property type="evidence" value="ECO:0007669"/>
    <property type="project" value="UniProtKB-SubCell"/>
</dbReference>
<keyword evidence="19" id="KW-1185">Reference proteome</keyword>
<reference evidence="19" key="1">
    <citation type="submission" date="2018-09" db="EMBL/GenBank/DDBJ databases">
        <title>Genome sequencing of strain 2DFWR-13.</title>
        <authorList>
            <person name="Heo J."/>
            <person name="Kim S.-J."/>
            <person name="Kwon S.-W."/>
        </authorList>
    </citation>
    <scope>NUCLEOTIDE SEQUENCE [LARGE SCALE GENOMIC DNA]</scope>
    <source>
        <strain evidence="19">2DFWR-13</strain>
    </source>
</reference>
<feature type="region of interest" description="Disordered" evidence="14">
    <location>
        <begin position="1"/>
        <end position="34"/>
    </location>
</feature>
<dbReference type="EC" id="1.14.14.21" evidence="9"/>
<evidence type="ECO:0000256" key="4">
    <source>
        <dbReference type="ARBA" id="ARBA00022741"/>
    </source>
</evidence>
<gene>
    <name evidence="18" type="ORF">D7I47_05505</name>
</gene>
<dbReference type="AlphaFoldDB" id="A0A387B5S9"/>
<dbReference type="InterPro" id="IPR037069">
    <property type="entry name" value="AcylCoA_DH/ox_N_sf"/>
</dbReference>
<evidence type="ECO:0000256" key="14">
    <source>
        <dbReference type="SAM" id="MobiDB-lite"/>
    </source>
</evidence>
<dbReference type="GO" id="GO:0006552">
    <property type="term" value="P:L-leucine catabolic process"/>
    <property type="evidence" value="ECO:0007669"/>
    <property type="project" value="TreeGrafter"/>
</dbReference>
<organism evidence="18 19">
    <name type="scientific">Protaetiibacter intestinalis</name>
    <dbReference type="NCBI Taxonomy" id="2419774"/>
    <lineage>
        <taxon>Bacteria</taxon>
        <taxon>Bacillati</taxon>
        <taxon>Actinomycetota</taxon>
        <taxon>Actinomycetes</taxon>
        <taxon>Micrococcales</taxon>
        <taxon>Microbacteriaceae</taxon>
        <taxon>Protaetiibacter</taxon>
    </lineage>
</organism>
<dbReference type="SUPFAM" id="SSF56645">
    <property type="entry name" value="Acyl-CoA dehydrogenase NM domain-like"/>
    <property type="match status" value="1"/>
</dbReference>
<feature type="domain" description="Acyl-CoA dehydrogenase/oxidase N-terminal" evidence="16">
    <location>
        <begin position="42"/>
        <end position="142"/>
    </location>
</feature>
<keyword evidence="3" id="KW-0288">FMN</keyword>
<dbReference type="SUPFAM" id="SSF47203">
    <property type="entry name" value="Acyl-CoA dehydrogenase C-terminal domain-like"/>
    <property type="match status" value="1"/>
</dbReference>
<keyword evidence="2" id="KW-0285">Flavoprotein</keyword>
<dbReference type="InterPro" id="IPR006091">
    <property type="entry name" value="Acyl-CoA_Oxase/DH_mid-dom"/>
</dbReference>
<evidence type="ECO:0000259" key="16">
    <source>
        <dbReference type="Pfam" id="PF02771"/>
    </source>
</evidence>
<keyword evidence="6" id="KW-0503">Monooxygenase</keyword>
<dbReference type="GO" id="GO:0008470">
    <property type="term" value="F:3-methylbutanoyl-CoA dehydrogenase activity"/>
    <property type="evidence" value="ECO:0007669"/>
    <property type="project" value="TreeGrafter"/>
</dbReference>
<sequence length="426" mass="45542">MSTIESASPSSTESASPSSAGTGAARTARSPWAGTASAEELARWRGVAEAVAEQLRPGALERDRTGDPRAALEVLRASGLANLVVPAENGGHGAHWETAFEVIRTVSRADASLGQILGYHYLNQACVAFYGDPDGRERWYRASAERNLFWSDAFNPVSPDLSFTADGDGYLLNGVKRFATGAAATDVVISGAIAEGGRHDGELVVFALDSRRAGVEHPDDWDHLGQRASASGSIRFTDVRITEADVIGVDREEPFAALVTPGVQLLLANVYLAGAQGALEQARELVLARSNAWFLSGVERYADDPTVHRVLGELVAQTAAVEALADRLARRFDEAVALGAATTEADRGRIEVEIAALKVASTRAALEVTNRVFEVTGASATANRIGLDLFWRNVRTYTLHDPVDYKSIEVGAHFLDGRLQPVSLYT</sequence>
<evidence type="ECO:0000256" key="13">
    <source>
        <dbReference type="ARBA" id="ARBA00049456"/>
    </source>
</evidence>
<evidence type="ECO:0000313" key="18">
    <source>
        <dbReference type="EMBL" id="AYF97763.1"/>
    </source>
</evidence>
<evidence type="ECO:0000256" key="10">
    <source>
        <dbReference type="ARBA" id="ARBA00034345"/>
    </source>
</evidence>
<feature type="domain" description="Acyl-CoA dehydrogenase C-terminal" evidence="17">
    <location>
        <begin position="267"/>
        <end position="402"/>
    </location>
</feature>
<dbReference type="PIRSF" id="PIRSF016578">
    <property type="entry name" value="HsaA"/>
    <property type="match status" value="1"/>
</dbReference>
<dbReference type="InterPro" id="IPR009100">
    <property type="entry name" value="AcylCoA_DH/oxidase_NM_dom_sf"/>
</dbReference>
<dbReference type="Gene3D" id="1.20.140.10">
    <property type="entry name" value="Butyryl-CoA Dehydrogenase, subunit A, domain 3"/>
    <property type="match status" value="1"/>
</dbReference>
<evidence type="ECO:0000259" key="17">
    <source>
        <dbReference type="Pfam" id="PF08028"/>
    </source>
</evidence>